<dbReference type="OMA" id="CACTSIF"/>
<keyword evidence="6" id="KW-0915">Sodium</keyword>
<feature type="transmembrane region" description="Helical" evidence="10">
    <location>
        <begin position="361"/>
        <end position="388"/>
    </location>
</feature>
<dbReference type="PROSITE" id="PS00610">
    <property type="entry name" value="NA_NEUROTRAN_SYMP_1"/>
    <property type="match status" value="1"/>
</dbReference>
<feature type="transmembrane region" description="Helical" evidence="10">
    <location>
        <begin position="51"/>
        <end position="72"/>
    </location>
</feature>
<feature type="binding site" evidence="6">
    <location>
        <position position="70"/>
    </location>
    <ligand>
        <name>Na(+)</name>
        <dbReference type="ChEBI" id="CHEBI:29101"/>
        <label>1</label>
    </ligand>
</feature>
<dbReference type="PANTHER" id="PTHR11616:SF265">
    <property type="entry name" value="TRANSPORTER"/>
    <property type="match status" value="1"/>
</dbReference>
<dbReference type="SUPFAM" id="SSF161070">
    <property type="entry name" value="SNF-like"/>
    <property type="match status" value="1"/>
</dbReference>
<dbReference type="EnsemblMetazoa" id="XM_038207337.1">
    <property type="protein sequence ID" value="XP_038063265.1"/>
    <property type="gene ID" value="LOC119733965"/>
</dbReference>
<dbReference type="InterPro" id="IPR000175">
    <property type="entry name" value="Na/ntran_symport"/>
</dbReference>
<evidence type="ECO:0000256" key="6">
    <source>
        <dbReference type="PIRSR" id="PIRSR600175-1"/>
    </source>
</evidence>
<feature type="transmembrane region" description="Helical" evidence="10">
    <location>
        <begin position="578"/>
        <end position="600"/>
    </location>
</feature>
<sequence length="681" mass="76185">MKEYSALDVCKDESNPPTAGKAIELDSETTPAIAHDQRDGEGKGDGARGSWGGWLEFILSVLGYSIGLGNVWRFPYLCYENGGGAFIIPYLIMIAFVALPIIFLEMSLGQFSSLGCISVWRLSRLFKGVGFAMTSISACFCLYYNIVLGYCIYYLVVSFYDPQPWVGCDHEWNTENCFERGSRVDEVDGPLAANSSASTLPPYATATATAMYGWNVTTPANMTRTRVRASEEFWKRQVLGKSDGLHDLGAIRWQLLLAFLAAWALIYVCVSRGIKSSGKAVYFTATFPYVLLFILLVRGATLEGSMQGVLFFITPDFKKLGQAKVWQAAANQVFLSYSPGWGGMHTLSSYNKFNNRCYRDAFIFCISCFCTSIFSGFVIFSILGFMAYDSNTNVEDVVDAGYGLAFVAFPEAVTRMWLPQLWSCLFFFMLIILGMDSQFVCLETLITAIIDELADVWPNARRWKGRLIFATCFVMFLIGLPLVTEGGIYVMELLDWYVAGFSPMVTAMSEVLIVSYVYGVKRVVRDIEAMLGFTPSMYWQLCWMLFCPALLTFIVVFAFADYEPPKTADYTFPPWADAIGWCLASIVLVYIVVYAVYYLCRESGTFVERLRRAVQPSPDWGPHLNVNRVKAGYAPLPGRGPYPKINTSDKEDAICLPASDLMTKQMTSDIDLDHHQDESIV</sequence>
<dbReference type="InterPro" id="IPR037272">
    <property type="entry name" value="SNS_sf"/>
</dbReference>
<feature type="transmembrane region" description="Helical" evidence="10">
    <location>
        <begin position="129"/>
        <end position="156"/>
    </location>
</feature>
<dbReference type="PANTHER" id="PTHR11616">
    <property type="entry name" value="SODIUM/CHLORIDE DEPENDENT TRANSPORTER"/>
    <property type="match status" value="1"/>
</dbReference>
<evidence type="ECO:0000256" key="2">
    <source>
        <dbReference type="ARBA" id="ARBA00022448"/>
    </source>
</evidence>
<keyword evidence="2 8" id="KW-0813">Transport</keyword>
<evidence type="ECO:0000256" key="7">
    <source>
        <dbReference type="PIRSR" id="PIRSR600175-2"/>
    </source>
</evidence>
<evidence type="ECO:0000256" key="10">
    <source>
        <dbReference type="SAM" id="Phobius"/>
    </source>
</evidence>
<keyword evidence="5 10" id="KW-0472">Membrane</keyword>
<dbReference type="EnsemblMetazoa" id="XM_038207336.1">
    <property type="protein sequence ID" value="XP_038063264.1"/>
    <property type="gene ID" value="LOC119733965"/>
</dbReference>
<feature type="disulfide bond" evidence="7">
    <location>
        <begin position="168"/>
        <end position="177"/>
    </location>
</feature>
<keyword evidence="8" id="KW-0769">Symport</keyword>
<dbReference type="EnsemblMetazoa" id="XM_038207335.1">
    <property type="protein sequence ID" value="XP_038063263.1"/>
    <property type="gene ID" value="LOC119733965"/>
</dbReference>
<dbReference type="GeneID" id="119733965"/>
<dbReference type="PROSITE" id="PS50267">
    <property type="entry name" value="NA_NEUROTRAN_SYMP_3"/>
    <property type="match status" value="1"/>
</dbReference>
<feature type="transmembrane region" description="Helical" evidence="10">
    <location>
        <begin position="280"/>
        <end position="297"/>
    </location>
</feature>
<evidence type="ECO:0000256" key="5">
    <source>
        <dbReference type="ARBA" id="ARBA00023136"/>
    </source>
</evidence>
<feature type="binding site" evidence="6">
    <location>
        <position position="433"/>
    </location>
    <ligand>
        <name>Na(+)</name>
        <dbReference type="ChEBI" id="CHEBI:29101"/>
        <label>1</label>
    </ligand>
</feature>
<name>A0A914AH03_PATMI</name>
<evidence type="ECO:0000256" key="9">
    <source>
        <dbReference type="SAM" id="MobiDB-lite"/>
    </source>
</evidence>
<feature type="binding site" evidence="6">
    <location>
        <position position="336"/>
    </location>
    <ligand>
        <name>Na(+)</name>
        <dbReference type="ChEBI" id="CHEBI:29101"/>
        <label>1</label>
    </ligand>
</feature>
<dbReference type="GO" id="GO:0015293">
    <property type="term" value="F:symporter activity"/>
    <property type="evidence" value="ECO:0007669"/>
    <property type="project" value="UniProtKB-KW"/>
</dbReference>
<keyword evidence="6" id="KW-0479">Metal-binding</keyword>
<dbReference type="RefSeq" id="XP_038063264.1">
    <property type="nucleotide sequence ID" value="XM_038207336.1"/>
</dbReference>
<dbReference type="RefSeq" id="XP_038063266.1">
    <property type="nucleotide sequence ID" value="XM_038207338.1"/>
</dbReference>
<feature type="binding site" evidence="6">
    <location>
        <position position="436"/>
    </location>
    <ligand>
        <name>Na(+)</name>
        <dbReference type="ChEBI" id="CHEBI:29101"/>
        <label>1</label>
    </ligand>
</feature>
<protein>
    <recommendedName>
        <fullName evidence="8">Transporter</fullName>
    </recommendedName>
</protein>
<evidence type="ECO:0000313" key="12">
    <source>
        <dbReference type="Proteomes" id="UP000887568"/>
    </source>
</evidence>
<dbReference type="Pfam" id="PF00209">
    <property type="entry name" value="SNF"/>
    <property type="match status" value="1"/>
</dbReference>
<dbReference type="Proteomes" id="UP000887568">
    <property type="component" value="Unplaced"/>
</dbReference>
<proteinExistence type="inferred from homology"/>
<feature type="region of interest" description="Disordered" evidence="9">
    <location>
        <begin position="1"/>
        <end position="22"/>
    </location>
</feature>
<reference evidence="11" key="1">
    <citation type="submission" date="2022-11" db="UniProtKB">
        <authorList>
            <consortium name="EnsemblMetazoa"/>
        </authorList>
    </citation>
    <scope>IDENTIFICATION</scope>
</reference>
<dbReference type="GO" id="GO:0046872">
    <property type="term" value="F:metal ion binding"/>
    <property type="evidence" value="ECO:0007669"/>
    <property type="project" value="UniProtKB-KW"/>
</dbReference>
<organism evidence="11 12">
    <name type="scientific">Patiria miniata</name>
    <name type="common">Bat star</name>
    <name type="synonym">Asterina miniata</name>
    <dbReference type="NCBI Taxonomy" id="46514"/>
    <lineage>
        <taxon>Eukaryota</taxon>
        <taxon>Metazoa</taxon>
        <taxon>Echinodermata</taxon>
        <taxon>Eleutherozoa</taxon>
        <taxon>Asterozoa</taxon>
        <taxon>Asteroidea</taxon>
        <taxon>Valvatacea</taxon>
        <taxon>Valvatida</taxon>
        <taxon>Asterinidae</taxon>
        <taxon>Patiria</taxon>
    </lineage>
</organism>
<evidence type="ECO:0000256" key="1">
    <source>
        <dbReference type="ARBA" id="ARBA00004141"/>
    </source>
</evidence>
<dbReference type="RefSeq" id="XP_038063265.1">
    <property type="nucleotide sequence ID" value="XM_038207337.1"/>
</dbReference>
<dbReference type="GO" id="GO:0005886">
    <property type="term" value="C:plasma membrane"/>
    <property type="evidence" value="ECO:0007669"/>
    <property type="project" value="TreeGrafter"/>
</dbReference>
<dbReference type="RefSeq" id="XP_038063263.1">
    <property type="nucleotide sequence ID" value="XM_038207335.1"/>
</dbReference>
<dbReference type="GO" id="GO:0035725">
    <property type="term" value="P:sodium ion transmembrane transport"/>
    <property type="evidence" value="ECO:0007669"/>
    <property type="project" value="TreeGrafter"/>
</dbReference>
<evidence type="ECO:0000313" key="11">
    <source>
        <dbReference type="EnsemblMetazoa" id="XP_038063265.1"/>
    </source>
</evidence>
<keyword evidence="3 8" id="KW-0812">Transmembrane</keyword>
<feature type="binding site" evidence="6">
    <location>
        <position position="63"/>
    </location>
    <ligand>
        <name>Na(+)</name>
        <dbReference type="ChEBI" id="CHEBI:29101"/>
        <label>1</label>
    </ligand>
</feature>
<feature type="transmembrane region" description="Helical" evidence="10">
    <location>
        <begin position="255"/>
        <end position="274"/>
    </location>
</feature>
<dbReference type="OrthoDB" id="6581954at2759"/>
<feature type="transmembrane region" description="Helical" evidence="10">
    <location>
        <begin position="538"/>
        <end position="558"/>
    </location>
</feature>
<dbReference type="PRINTS" id="PR00176">
    <property type="entry name" value="NANEUSMPORT"/>
</dbReference>
<evidence type="ECO:0000256" key="3">
    <source>
        <dbReference type="ARBA" id="ARBA00022692"/>
    </source>
</evidence>
<feature type="transmembrane region" description="Helical" evidence="10">
    <location>
        <begin position="84"/>
        <end position="104"/>
    </location>
</feature>
<feature type="transmembrane region" description="Helical" evidence="10">
    <location>
        <begin position="467"/>
        <end position="490"/>
    </location>
</feature>
<feature type="transmembrane region" description="Helical" evidence="10">
    <location>
        <begin position="496"/>
        <end position="518"/>
    </location>
</feature>
<dbReference type="EnsemblMetazoa" id="XM_038207338.1">
    <property type="protein sequence ID" value="XP_038063266.1"/>
    <property type="gene ID" value="LOC119733965"/>
</dbReference>
<keyword evidence="12" id="KW-1185">Reference proteome</keyword>
<comment type="subcellular location">
    <subcellularLocation>
        <location evidence="1">Membrane</location>
        <topology evidence="1">Multi-pass membrane protein</topology>
    </subcellularLocation>
</comment>
<dbReference type="GO" id="GO:0006865">
    <property type="term" value="P:amino acid transport"/>
    <property type="evidence" value="ECO:0007669"/>
    <property type="project" value="TreeGrafter"/>
</dbReference>
<comment type="similarity">
    <text evidence="8">Belongs to the sodium:neurotransmitter symporter (SNF) (TC 2.A.22) family.</text>
</comment>
<feature type="compositionally biased region" description="Basic and acidic residues" evidence="9">
    <location>
        <begin position="1"/>
        <end position="14"/>
    </location>
</feature>
<dbReference type="AlphaFoldDB" id="A0A914AH03"/>
<evidence type="ECO:0000256" key="4">
    <source>
        <dbReference type="ARBA" id="ARBA00022989"/>
    </source>
</evidence>
<keyword evidence="4 10" id="KW-1133">Transmembrane helix</keyword>
<evidence type="ECO:0000256" key="8">
    <source>
        <dbReference type="RuleBase" id="RU003732"/>
    </source>
</evidence>
<keyword evidence="7" id="KW-1015">Disulfide bond</keyword>
<accession>A0A914AH03</accession>
<feature type="binding site" evidence="6">
    <location>
        <position position="437"/>
    </location>
    <ligand>
        <name>Na(+)</name>
        <dbReference type="ChEBI" id="CHEBI:29101"/>
        <label>1</label>
    </ligand>
</feature>